<evidence type="ECO:0000256" key="1">
    <source>
        <dbReference type="PROSITE-ProRule" id="PRU00464"/>
    </source>
</evidence>
<dbReference type="EMBL" id="MAXA01000215">
    <property type="protein sequence ID" value="OHV27990.1"/>
    <property type="molecule type" value="Genomic_DNA"/>
</dbReference>
<dbReference type="RefSeq" id="WP_071064118.1">
    <property type="nucleotide sequence ID" value="NZ_MAXA01000215.1"/>
</dbReference>
<dbReference type="GO" id="GO:0016787">
    <property type="term" value="F:hydrolase activity"/>
    <property type="evidence" value="ECO:0007669"/>
    <property type="project" value="UniProtKB-KW"/>
</dbReference>
<evidence type="ECO:0000313" key="3">
    <source>
        <dbReference type="EMBL" id="OHV27990.1"/>
    </source>
</evidence>
<feature type="short sequence motif" description="Histidine triad motif" evidence="1">
    <location>
        <begin position="105"/>
        <end position="109"/>
    </location>
</feature>
<keyword evidence="4" id="KW-1185">Reference proteome</keyword>
<comment type="caution">
    <text evidence="3">The sequence shown here is derived from an EMBL/GenBank/DDBJ whole genome shotgun (WGS) entry which is preliminary data.</text>
</comment>
<dbReference type="InterPro" id="IPR011146">
    <property type="entry name" value="HIT-like"/>
</dbReference>
<reference evidence="4" key="1">
    <citation type="submission" date="2016-07" db="EMBL/GenBank/DDBJ databases">
        <title>Frankia sp. NRRL B-16219 Genome sequencing.</title>
        <authorList>
            <person name="Ghodhbane-Gtari F."/>
            <person name="Swanson E."/>
            <person name="Gueddou A."/>
            <person name="Louati M."/>
            <person name="Nouioui I."/>
            <person name="Hezbri K."/>
            <person name="Abebe-Akele F."/>
            <person name="Simpson S."/>
            <person name="Morris K."/>
            <person name="Thomas K."/>
            <person name="Gtari M."/>
            <person name="Tisa L.S."/>
        </authorList>
    </citation>
    <scope>NUCLEOTIDE SEQUENCE [LARGE SCALE GENOMIC DNA]</scope>
    <source>
        <strain evidence="4">NRRL B-16219</strain>
    </source>
</reference>
<dbReference type="GO" id="GO:0009117">
    <property type="term" value="P:nucleotide metabolic process"/>
    <property type="evidence" value="ECO:0007669"/>
    <property type="project" value="TreeGrafter"/>
</dbReference>
<proteinExistence type="predicted"/>
<dbReference type="OrthoDB" id="160649at2"/>
<dbReference type="PROSITE" id="PS51084">
    <property type="entry name" value="HIT_2"/>
    <property type="match status" value="1"/>
</dbReference>
<dbReference type="InterPro" id="IPR036265">
    <property type="entry name" value="HIT-like_sf"/>
</dbReference>
<evidence type="ECO:0000313" key="4">
    <source>
        <dbReference type="Proteomes" id="UP000179769"/>
    </source>
</evidence>
<dbReference type="Pfam" id="PF01230">
    <property type="entry name" value="HIT"/>
    <property type="match status" value="1"/>
</dbReference>
<organism evidence="3 4">
    <name type="scientific">Parafrankia soli</name>
    <dbReference type="NCBI Taxonomy" id="2599596"/>
    <lineage>
        <taxon>Bacteria</taxon>
        <taxon>Bacillati</taxon>
        <taxon>Actinomycetota</taxon>
        <taxon>Actinomycetes</taxon>
        <taxon>Frankiales</taxon>
        <taxon>Frankiaceae</taxon>
        <taxon>Parafrankia</taxon>
    </lineage>
</organism>
<dbReference type="PANTHER" id="PTHR46648">
    <property type="entry name" value="HIT FAMILY PROTEIN 1"/>
    <property type="match status" value="1"/>
</dbReference>
<dbReference type="PANTHER" id="PTHR46648:SF1">
    <property type="entry name" value="ADENOSINE 5'-MONOPHOSPHORAMIDASE HNT1"/>
    <property type="match status" value="1"/>
</dbReference>
<sequence length="158" mass="17054">MEPVQDSGTDDCYSCGGNEALNDLPPWQRILVGTGWRVAHAINCALPGWLVVIARRHITTVAELDAAEATELGLVTWRLSRALIEVTGCAKTYVAAFSEAAGFTHLHVHVVPRAHGLPTDEQGPAVFTHLRRPAAEWVPEGTMDDLARALAARIATEP</sequence>
<dbReference type="Gene3D" id="3.30.428.10">
    <property type="entry name" value="HIT-like"/>
    <property type="match status" value="1"/>
</dbReference>
<evidence type="ECO:0000259" key="2">
    <source>
        <dbReference type="PROSITE" id="PS51084"/>
    </source>
</evidence>
<protein>
    <submittedName>
        <fullName evidence="3">HIT family hydrolase</fullName>
    </submittedName>
</protein>
<dbReference type="SUPFAM" id="SSF54197">
    <property type="entry name" value="HIT-like"/>
    <property type="match status" value="1"/>
</dbReference>
<accession>A0A1S1Q1Y9</accession>
<feature type="domain" description="HIT" evidence="2">
    <location>
        <begin position="47"/>
        <end position="123"/>
    </location>
</feature>
<dbReference type="Proteomes" id="UP000179769">
    <property type="component" value="Unassembled WGS sequence"/>
</dbReference>
<dbReference type="InterPro" id="IPR001310">
    <property type="entry name" value="Histidine_triad_HIT"/>
</dbReference>
<keyword evidence="3" id="KW-0378">Hydrolase</keyword>
<gene>
    <name evidence="3" type="ORF">BBK14_18705</name>
</gene>
<dbReference type="AlphaFoldDB" id="A0A1S1Q1Y9"/>
<name>A0A1S1Q1Y9_9ACTN</name>